<dbReference type="InterPro" id="IPR016040">
    <property type="entry name" value="NAD(P)-bd_dom"/>
</dbReference>
<dbReference type="Gene3D" id="3.40.50.720">
    <property type="entry name" value="NAD(P)-binding Rossmann-like Domain"/>
    <property type="match status" value="1"/>
</dbReference>
<dbReference type="RefSeq" id="WP_070395636.1">
    <property type="nucleotide sequence ID" value="NZ_CP017599.1"/>
</dbReference>
<accession>A0A1D8U025</accession>
<evidence type="ECO:0000313" key="2">
    <source>
        <dbReference type="EMBL" id="AOX03250.1"/>
    </source>
</evidence>
<dbReference type="InterPro" id="IPR036291">
    <property type="entry name" value="NAD(P)-bd_dom_sf"/>
</dbReference>
<dbReference type="Pfam" id="PF13460">
    <property type="entry name" value="NAD_binding_10"/>
    <property type="match status" value="1"/>
</dbReference>
<sequence>MNILIFGSTGATGRQVVEQALEQGHRVTAFARNPAKLDINHANLKVVQGDVMDLPSVEKAVQGQEAVVCVLGAGQKMTGTIRSEGTQQIIQAMDKAGIRRFICQSTLGAGDSWENLNFFWKYIMFGFLLRNVFADHQRQENYVLQSGLDWTIVRPGAFVDGNRTGKYRHGFPSNDKTSKLKISRADVADFIVKQLADDKYIHKTPSLSY</sequence>
<dbReference type="PANTHER" id="PTHR43355:SF2">
    <property type="entry name" value="FLAVIN REDUCTASE (NADPH)"/>
    <property type="match status" value="1"/>
</dbReference>
<dbReference type="SUPFAM" id="SSF51735">
    <property type="entry name" value="NAD(P)-binding Rossmann-fold domains"/>
    <property type="match status" value="1"/>
</dbReference>
<dbReference type="InterPro" id="IPR051606">
    <property type="entry name" value="Polyketide_Oxido-like"/>
</dbReference>
<dbReference type="AlphaFoldDB" id="A0A1D8U025"/>
<name>A0A1D8U025_9CYAN</name>
<dbReference type="CDD" id="cd05244">
    <property type="entry name" value="BVR-B_like_SDR_a"/>
    <property type="match status" value="1"/>
</dbReference>
<dbReference type="OrthoDB" id="9785372at2"/>
<dbReference type="GO" id="GO:0042602">
    <property type="term" value="F:riboflavin reductase (NADPH) activity"/>
    <property type="evidence" value="ECO:0007669"/>
    <property type="project" value="TreeGrafter"/>
</dbReference>
<evidence type="ECO:0000259" key="1">
    <source>
        <dbReference type="Pfam" id="PF13460"/>
    </source>
</evidence>
<protein>
    <submittedName>
        <fullName evidence="2">Epimerase</fullName>
    </submittedName>
</protein>
<evidence type="ECO:0000313" key="3">
    <source>
        <dbReference type="Proteomes" id="UP000177870"/>
    </source>
</evidence>
<feature type="domain" description="NAD(P)-binding" evidence="1">
    <location>
        <begin position="7"/>
        <end position="197"/>
    </location>
</feature>
<dbReference type="PANTHER" id="PTHR43355">
    <property type="entry name" value="FLAVIN REDUCTASE (NADPH)"/>
    <property type="match status" value="1"/>
</dbReference>
<proteinExistence type="predicted"/>
<dbReference type="KEGG" id="mpro:BJP34_30815"/>
<dbReference type="STRING" id="1458985.BJP34_30815"/>
<gene>
    <name evidence="2" type="ORF">BJP34_30815</name>
</gene>
<organism evidence="2 3">
    <name type="scientific">Moorena producens PAL-8-15-08-1</name>
    <dbReference type="NCBI Taxonomy" id="1458985"/>
    <lineage>
        <taxon>Bacteria</taxon>
        <taxon>Bacillati</taxon>
        <taxon>Cyanobacteriota</taxon>
        <taxon>Cyanophyceae</taxon>
        <taxon>Coleofasciculales</taxon>
        <taxon>Coleofasciculaceae</taxon>
        <taxon>Moorena</taxon>
    </lineage>
</organism>
<dbReference type="GO" id="GO:0004074">
    <property type="term" value="F:biliverdin reductase [NAD(P)H] activity"/>
    <property type="evidence" value="ECO:0007669"/>
    <property type="project" value="TreeGrafter"/>
</dbReference>
<dbReference type="EMBL" id="CP017599">
    <property type="protein sequence ID" value="AOX03250.1"/>
    <property type="molecule type" value="Genomic_DNA"/>
</dbReference>
<dbReference type="Proteomes" id="UP000177870">
    <property type="component" value="Chromosome"/>
</dbReference>
<reference evidence="3" key="1">
    <citation type="submission" date="2016-10" db="EMBL/GenBank/DDBJ databases">
        <title>Comparative genomics uncovers the prolific and rare metabolic potential of the cyanobacterial genus Moorea.</title>
        <authorList>
            <person name="Leao T."/>
            <person name="Castelao G."/>
            <person name="Korobeynikov A."/>
            <person name="Monroe E.A."/>
            <person name="Podell S."/>
            <person name="Glukhov E."/>
            <person name="Allen E."/>
            <person name="Gerwick W.H."/>
            <person name="Gerwick L."/>
        </authorList>
    </citation>
    <scope>NUCLEOTIDE SEQUENCE [LARGE SCALE GENOMIC DNA]</scope>
    <source>
        <strain evidence="3">PAL-8-15-08-1</strain>
    </source>
</reference>